<evidence type="ECO:0000313" key="2">
    <source>
        <dbReference type="Proteomes" id="UP001164250"/>
    </source>
</evidence>
<proteinExistence type="predicted"/>
<protein>
    <submittedName>
        <fullName evidence="1">Uncharacterized protein</fullName>
    </submittedName>
</protein>
<comment type="caution">
    <text evidence="1">The sequence shown here is derived from an EMBL/GenBank/DDBJ whole genome shotgun (WGS) entry which is preliminary data.</text>
</comment>
<accession>A0ACC1B9U4</accession>
<gene>
    <name evidence="1" type="ORF">Patl1_14986</name>
</gene>
<name>A0ACC1B9U4_9ROSI</name>
<sequence>MNMMMEGEGYSSRKKRGVPNYDYGFTQTLFSWSLDDISNQNLFSHKLQGFPSNYLKRSVVCENGVVFVTLVKKIPESFESVKQYFGSFVYPLLEETRAQLFSGMETISRAPYAQVVGSVESKPHGAEIYDVKVDYWRNRFSNIGKEPYKTLPWDILILANAIPETISDLERVGRTWSFLSVMKTLDNVNENENENETDIISTYFKVKASRSIQVDDGEKSLFVIFLVNTTPNIRIWKSLHMSLNLKIINEVLCTDSVLEETCQVCSEQNGGIWNEKFGLRLSSTMNDSQLKAVLACLDSVHFDHKSSVQLIWGPPGTGKTKAVSTLLFQLLRMKYRTLTCAPTNVAIKEVASRVLKLLKETVKTDDYGRGTLFFPLGDILLFGSKERLKVGEEIQEIYLDYRVKRLSECFAVQTGWRHCFISMIHLLEDCVSQYHIFLENELIKKRENSDEDEIKEEFKSFVEYVRERFNDIYPPLRNCIFILCTHIPKSFILENNFQNMVALITLLDSCKTLLFQDSVVSEELEELFSHSVAEDFSSSSGHKNYLLHKRRGECHTVLRILQDSLSELELPSYMNIDSLKDFCFKTASVIFCTASSSFKLHSVAMEPLNILVIDEAAQLKESRQYQCTLLA</sequence>
<dbReference type="Proteomes" id="UP001164250">
    <property type="component" value="Chromosome 6"/>
</dbReference>
<organism evidence="1 2">
    <name type="scientific">Pistacia atlantica</name>
    <dbReference type="NCBI Taxonomy" id="434234"/>
    <lineage>
        <taxon>Eukaryota</taxon>
        <taxon>Viridiplantae</taxon>
        <taxon>Streptophyta</taxon>
        <taxon>Embryophyta</taxon>
        <taxon>Tracheophyta</taxon>
        <taxon>Spermatophyta</taxon>
        <taxon>Magnoliopsida</taxon>
        <taxon>eudicotyledons</taxon>
        <taxon>Gunneridae</taxon>
        <taxon>Pentapetalae</taxon>
        <taxon>rosids</taxon>
        <taxon>malvids</taxon>
        <taxon>Sapindales</taxon>
        <taxon>Anacardiaceae</taxon>
        <taxon>Pistacia</taxon>
    </lineage>
</organism>
<reference evidence="2" key="1">
    <citation type="journal article" date="2023" name="G3 (Bethesda)">
        <title>Genome assembly and association tests identify interacting loci associated with vigor, precocity, and sex in interspecific pistachio rootstocks.</title>
        <authorList>
            <person name="Palmer W."/>
            <person name="Jacygrad E."/>
            <person name="Sagayaradj S."/>
            <person name="Cavanaugh K."/>
            <person name="Han R."/>
            <person name="Bertier L."/>
            <person name="Beede B."/>
            <person name="Kafkas S."/>
            <person name="Golino D."/>
            <person name="Preece J."/>
            <person name="Michelmore R."/>
        </authorList>
    </citation>
    <scope>NUCLEOTIDE SEQUENCE [LARGE SCALE GENOMIC DNA]</scope>
</reference>
<evidence type="ECO:0000313" key="1">
    <source>
        <dbReference type="EMBL" id="KAJ0095760.1"/>
    </source>
</evidence>
<dbReference type="EMBL" id="CM047902">
    <property type="protein sequence ID" value="KAJ0095760.1"/>
    <property type="molecule type" value="Genomic_DNA"/>
</dbReference>
<keyword evidence="2" id="KW-1185">Reference proteome</keyword>